<keyword evidence="5" id="KW-0645">Protease</keyword>
<dbReference type="InterPro" id="IPR047657">
    <property type="entry name" value="PmbA"/>
</dbReference>
<dbReference type="InterPro" id="IPR045570">
    <property type="entry name" value="Metalloprtase-TldD/E_cen_dom"/>
</dbReference>
<evidence type="ECO:0000313" key="5">
    <source>
        <dbReference type="EMBL" id="RUO23481.1"/>
    </source>
</evidence>
<comment type="caution">
    <text evidence="5">The sequence shown here is derived from an EMBL/GenBank/DDBJ whole genome shotgun (WGS) entry which is preliminary data.</text>
</comment>
<dbReference type="Pfam" id="PF01523">
    <property type="entry name" value="PmbA_TldD_1st"/>
    <property type="match status" value="1"/>
</dbReference>
<protein>
    <submittedName>
        <fullName evidence="5">Metalloprotease PmbA</fullName>
    </submittedName>
</protein>
<keyword evidence="6" id="KW-1185">Reference proteome</keyword>
<feature type="domain" description="Metalloprotease TldD/E central" evidence="4">
    <location>
        <begin position="137"/>
        <end position="240"/>
    </location>
</feature>
<name>A0A432W2M3_9GAMM</name>
<comment type="similarity">
    <text evidence="1">Belongs to the peptidase U62 family.</text>
</comment>
<evidence type="ECO:0000259" key="2">
    <source>
        <dbReference type="Pfam" id="PF01523"/>
    </source>
</evidence>
<dbReference type="InterPro" id="IPR035068">
    <property type="entry name" value="TldD/PmbA_N"/>
</dbReference>
<evidence type="ECO:0000313" key="6">
    <source>
        <dbReference type="Proteomes" id="UP000288395"/>
    </source>
</evidence>
<evidence type="ECO:0000259" key="3">
    <source>
        <dbReference type="Pfam" id="PF19289"/>
    </source>
</evidence>
<dbReference type="OrthoDB" id="9803618at2"/>
<dbReference type="Pfam" id="PF19289">
    <property type="entry name" value="PmbA_TldD_3rd"/>
    <property type="match status" value="1"/>
</dbReference>
<dbReference type="RefSeq" id="WP_126765170.1">
    <property type="nucleotide sequence ID" value="NZ_PIPJ01000001.1"/>
</dbReference>
<dbReference type="GO" id="GO:0008237">
    <property type="term" value="F:metallopeptidase activity"/>
    <property type="evidence" value="ECO:0007669"/>
    <property type="project" value="UniProtKB-KW"/>
</dbReference>
<dbReference type="Pfam" id="PF19290">
    <property type="entry name" value="PmbA_TldD_2nd"/>
    <property type="match status" value="1"/>
</dbReference>
<dbReference type="PANTHER" id="PTHR43421">
    <property type="entry name" value="METALLOPROTEASE PMBA"/>
    <property type="match status" value="1"/>
</dbReference>
<dbReference type="GO" id="GO:0006508">
    <property type="term" value="P:proteolysis"/>
    <property type="evidence" value="ECO:0007669"/>
    <property type="project" value="UniProtKB-KW"/>
</dbReference>
<keyword evidence="5" id="KW-0482">Metalloprotease</keyword>
<dbReference type="Proteomes" id="UP000288395">
    <property type="component" value="Unassembled WGS sequence"/>
</dbReference>
<dbReference type="GO" id="GO:0005829">
    <property type="term" value="C:cytosol"/>
    <property type="evidence" value="ECO:0007669"/>
    <property type="project" value="TreeGrafter"/>
</dbReference>
<evidence type="ECO:0000256" key="1">
    <source>
        <dbReference type="ARBA" id="ARBA00005836"/>
    </source>
</evidence>
<accession>A0A432W2M3</accession>
<dbReference type="AlphaFoldDB" id="A0A432W2M3"/>
<dbReference type="SUPFAM" id="SSF111283">
    <property type="entry name" value="Putative modulator of DNA gyrase, PmbA/TldD"/>
    <property type="match status" value="1"/>
</dbReference>
<proteinExistence type="inferred from homology"/>
<dbReference type="Gene3D" id="3.30.2290.10">
    <property type="entry name" value="PmbA/TldD superfamily"/>
    <property type="match status" value="1"/>
</dbReference>
<dbReference type="InterPro" id="IPR045569">
    <property type="entry name" value="Metalloprtase-TldD/E_C"/>
</dbReference>
<sequence length="460" mass="48871">MANLNNTTGLTSREQLQPDLERAVTAVEAALAAAKKRGASAAECALAHSRGLSVSTRLEEIETVEFNQDGSLGITVYRGQSKGSASTSDLSADAVLIAVEKADAIARWTEADACSGLADKALMANGYQDPELFYAANQSPDYAAEQALVCEKTMLAADSRIVNSDGAHYSSHCGFRVYGNSHGFLGHYMSSRQSLSCMPIAKEGDKMERDYAYTMARNPSLLNSPEAVASEAAAATVARLGARSIPTCSAPVIFHRDLAHGIFGQFAGAISGGNLYRKSTFLLDHLGQQIFPEWLSIHENPLIPGGLATSPFDHEGVATQERDIVTAGVLDTYLLTSYAARKLGMQSTGHAGGIHNWFVQAKAPQLDADLAALCKRMGKGLLVTELMGQGVNLVTGDYSRGAAGFWVENGEIQFPVTEVTIAGNLRDMFKNMVAMSADVDPRHGVQCGSVLLADMKIAGS</sequence>
<evidence type="ECO:0000259" key="4">
    <source>
        <dbReference type="Pfam" id="PF19290"/>
    </source>
</evidence>
<keyword evidence="5" id="KW-0378">Hydrolase</keyword>
<dbReference type="InterPro" id="IPR002510">
    <property type="entry name" value="Metalloprtase-TldD/E_N"/>
</dbReference>
<dbReference type="EMBL" id="PIPJ01000001">
    <property type="protein sequence ID" value="RUO23481.1"/>
    <property type="molecule type" value="Genomic_DNA"/>
</dbReference>
<dbReference type="PANTHER" id="PTHR43421:SF1">
    <property type="entry name" value="METALLOPROTEASE PMBA"/>
    <property type="match status" value="1"/>
</dbReference>
<dbReference type="NCBIfam" id="NF008268">
    <property type="entry name" value="PRK11040.1"/>
    <property type="match status" value="1"/>
</dbReference>
<organism evidence="5 6">
    <name type="scientific">Aliidiomarina iranensis</name>
    <dbReference type="NCBI Taxonomy" id="1434071"/>
    <lineage>
        <taxon>Bacteria</taxon>
        <taxon>Pseudomonadati</taxon>
        <taxon>Pseudomonadota</taxon>
        <taxon>Gammaproteobacteria</taxon>
        <taxon>Alteromonadales</taxon>
        <taxon>Idiomarinaceae</taxon>
        <taxon>Aliidiomarina</taxon>
    </lineage>
</organism>
<feature type="domain" description="Metalloprotease TldD/E N-terminal" evidence="2">
    <location>
        <begin position="43"/>
        <end position="106"/>
    </location>
</feature>
<feature type="domain" description="Metalloprotease TldD/E C-terminal" evidence="3">
    <location>
        <begin position="248"/>
        <end position="459"/>
    </location>
</feature>
<dbReference type="InterPro" id="IPR036059">
    <property type="entry name" value="TldD/PmbA_sf"/>
</dbReference>
<reference evidence="6" key="1">
    <citation type="journal article" date="2018" name="Front. Microbiol.">
        <title>Genome-Based Analysis Reveals the Taxonomy and Diversity of the Family Idiomarinaceae.</title>
        <authorList>
            <person name="Liu Y."/>
            <person name="Lai Q."/>
            <person name="Shao Z."/>
        </authorList>
    </citation>
    <scope>NUCLEOTIDE SEQUENCE [LARGE SCALE GENOMIC DNA]</scope>
    <source>
        <strain evidence="6">GBPy7</strain>
    </source>
</reference>
<gene>
    <name evidence="5" type="ORF">CWE08_02215</name>
</gene>